<keyword evidence="9" id="KW-1185">Reference proteome</keyword>
<sequence>MSDFSQIKEYIPFLIPILIIQYGLMIAALIHIFRHQNYRFGNRILWVIITVVVNTIGPILYFTIGRGED</sequence>
<dbReference type="OrthoDB" id="3243324at2"/>
<feature type="transmembrane region" description="Helical" evidence="6">
    <location>
        <begin position="44"/>
        <end position="64"/>
    </location>
</feature>
<evidence type="ECO:0000256" key="6">
    <source>
        <dbReference type="SAM" id="Phobius"/>
    </source>
</evidence>
<protein>
    <submittedName>
        <fullName evidence="8">Phospholipase_D-nuclease N-terminal</fullName>
    </submittedName>
</protein>
<reference evidence="8 9" key="1">
    <citation type="submission" date="2016-11" db="EMBL/GenBank/DDBJ databases">
        <authorList>
            <person name="Jaros S."/>
            <person name="Januszkiewicz K."/>
            <person name="Wedrychowicz H."/>
        </authorList>
    </citation>
    <scope>NUCLEOTIDE SEQUENCE [LARGE SCALE GENOMIC DNA]</scope>
    <source>
        <strain evidence="8 9">DSM 15929</strain>
    </source>
</reference>
<gene>
    <name evidence="8" type="ORF">SAMN02745136_04140</name>
</gene>
<keyword evidence="5 6" id="KW-0472">Membrane</keyword>
<name>A0A1M6Y4F7_9FIRM</name>
<evidence type="ECO:0000313" key="8">
    <source>
        <dbReference type="EMBL" id="SHL13013.1"/>
    </source>
</evidence>
<evidence type="ECO:0000259" key="7">
    <source>
        <dbReference type="Pfam" id="PF13396"/>
    </source>
</evidence>
<dbReference type="AlphaFoldDB" id="A0A1M6Y4F7"/>
<evidence type="ECO:0000256" key="3">
    <source>
        <dbReference type="ARBA" id="ARBA00022692"/>
    </source>
</evidence>
<evidence type="ECO:0000256" key="1">
    <source>
        <dbReference type="ARBA" id="ARBA00004651"/>
    </source>
</evidence>
<dbReference type="EMBL" id="FRAC01000024">
    <property type="protein sequence ID" value="SHL13013.1"/>
    <property type="molecule type" value="Genomic_DNA"/>
</dbReference>
<dbReference type="RefSeq" id="WP_073278817.1">
    <property type="nucleotide sequence ID" value="NZ_FRAC01000024.1"/>
</dbReference>
<evidence type="ECO:0000256" key="2">
    <source>
        <dbReference type="ARBA" id="ARBA00022475"/>
    </source>
</evidence>
<keyword evidence="3 6" id="KW-0812">Transmembrane</keyword>
<dbReference type="STRING" id="1121322.SAMN02745136_04140"/>
<accession>A0A1M6Y4F7</accession>
<comment type="subcellular location">
    <subcellularLocation>
        <location evidence="1">Cell membrane</location>
        <topology evidence="1">Multi-pass membrane protein</topology>
    </subcellularLocation>
</comment>
<feature type="domain" description="Cardiolipin synthase N-terminal" evidence="7">
    <location>
        <begin position="24"/>
        <end position="66"/>
    </location>
</feature>
<feature type="transmembrane region" description="Helical" evidence="6">
    <location>
        <begin position="12"/>
        <end position="32"/>
    </location>
</feature>
<evidence type="ECO:0000256" key="4">
    <source>
        <dbReference type="ARBA" id="ARBA00022989"/>
    </source>
</evidence>
<evidence type="ECO:0000256" key="5">
    <source>
        <dbReference type="ARBA" id="ARBA00023136"/>
    </source>
</evidence>
<keyword evidence="2" id="KW-1003">Cell membrane</keyword>
<dbReference type="GO" id="GO:0005886">
    <property type="term" value="C:plasma membrane"/>
    <property type="evidence" value="ECO:0007669"/>
    <property type="project" value="UniProtKB-SubCell"/>
</dbReference>
<dbReference type="Proteomes" id="UP000184386">
    <property type="component" value="Unassembled WGS sequence"/>
</dbReference>
<proteinExistence type="predicted"/>
<dbReference type="Pfam" id="PF13396">
    <property type="entry name" value="PLDc_N"/>
    <property type="match status" value="1"/>
</dbReference>
<keyword evidence="4 6" id="KW-1133">Transmembrane helix</keyword>
<dbReference type="InterPro" id="IPR027379">
    <property type="entry name" value="CLS_N"/>
</dbReference>
<organism evidence="8 9">
    <name type="scientific">Anaerocolumna jejuensis DSM 15929</name>
    <dbReference type="NCBI Taxonomy" id="1121322"/>
    <lineage>
        <taxon>Bacteria</taxon>
        <taxon>Bacillati</taxon>
        <taxon>Bacillota</taxon>
        <taxon>Clostridia</taxon>
        <taxon>Lachnospirales</taxon>
        <taxon>Lachnospiraceae</taxon>
        <taxon>Anaerocolumna</taxon>
    </lineage>
</organism>
<evidence type="ECO:0000313" key="9">
    <source>
        <dbReference type="Proteomes" id="UP000184386"/>
    </source>
</evidence>